<reference evidence="10 11" key="2">
    <citation type="journal article" date="2009" name="Nat. Biotechnol.">
        <title>Improved genome annotation for Zymomonas mobilis.</title>
        <authorList>
            <person name="Yang S."/>
            <person name="Pappas K.M."/>
            <person name="Hauser L.J."/>
            <person name="Land M.L."/>
            <person name="Chen G.L."/>
            <person name="Hurst G.B."/>
            <person name="Pan C."/>
            <person name="Kouvelis V.N."/>
            <person name="Typas M.A."/>
            <person name="Pelletier D.A."/>
            <person name="Klingeman D.M."/>
            <person name="Chang Y.J."/>
            <person name="Samatova N.F."/>
            <person name="Brown S.D."/>
        </authorList>
    </citation>
    <scope>NUCLEOTIDE SEQUENCE [LARGE SCALE GENOMIC DNA]</scope>
    <source>
        <strain evidence="11">ATCC 31821 / ZM4 / CP4</strain>
    </source>
</reference>
<feature type="transmembrane region" description="Helical" evidence="9">
    <location>
        <begin position="317"/>
        <end position="337"/>
    </location>
</feature>
<dbReference type="InterPro" id="IPR005599">
    <property type="entry name" value="GPI_mannosylTrfase"/>
</dbReference>
<feature type="transmembrane region" description="Helical" evidence="9">
    <location>
        <begin position="21"/>
        <end position="43"/>
    </location>
</feature>
<evidence type="ECO:0000256" key="8">
    <source>
        <dbReference type="ARBA" id="ARBA00023136"/>
    </source>
</evidence>
<evidence type="ECO:0000256" key="9">
    <source>
        <dbReference type="SAM" id="Phobius"/>
    </source>
</evidence>
<protein>
    <submittedName>
        <fullName evidence="10">Alg9 family protein mannosyltransferase</fullName>
    </submittedName>
</protein>
<keyword evidence="4" id="KW-0808">Transferase</keyword>
<evidence type="ECO:0000256" key="5">
    <source>
        <dbReference type="ARBA" id="ARBA00022692"/>
    </source>
</evidence>
<keyword evidence="6" id="KW-0256">Endoplasmic reticulum</keyword>
<dbReference type="EMBL" id="AE008692">
    <property type="protein sequence ID" value="AAV89473.2"/>
    <property type="molecule type" value="Genomic_DNA"/>
</dbReference>
<accession>H2VFR6</accession>
<dbReference type="RefSeq" id="WP_011240716.1">
    <property type="nucleotide sequence ID" value="NC_006526.2"/>
</dbReference>
<evidence type="ECO:0000256" key="6">
    <source>
        <dbReference type="ARBA" id="ARBA00022824"/>
    </source>
</evidence>
<feature type="transmembrane region" description="Helical" evidence="9">
    <location>
        <begin position="126"/>
        <end position="145"/>
    </location>
</feature>
<reference evidence="10 11" key="1">
    <citation type="journal article" date="2005" name="Nat. Biotechnol.">
        <title>The genome sequence of the ethanologenic bacterium Zymomonas mobilis ZM4.</title>
        <authorList>
            <person name="Seo J.S."/>
            <person name="Chong H."/>
            <person name="Park H.S."/>
            <person name="Yoon K.O."/>
            <person name="Jung C."/>
            <person name="Kim J.J."/>
            <person name="Hong J.H."/>
            <person name="Kim H."/>
            <person name="Kim J.H."/>
            <person name="Kil J.I."/>
            <person name="Park C.J."/>
            <person name="Oh H.M."/>
            <person name="Lee J.S."/>
            <person name="Jin S.J."/>
            <person name="Um H.W."/>
            <person name="Lee H.J."/>
            <person name="Oh S.J."/>
            <person name="Kim J.Y."/>
            <person name="Kang H.L."/>
            <person name="Lee S.Y."/>
            <person name="Lee K.J."/>
            <person name="Kang H.S."/>
        </authorList>
    </citation>
    <scope>NUCLEOTIDE SEQUENCE [LARGE SCALE GENOMIC DNA]</scope>
    <source>
        <strain evidence="11">ATCC 31821 / ZM4 / CP4</strain>
    </source>
</reference>
<dbReference type="STRING" id="264203.ZMO0849"/>
<feature type="transmembrane region" description="Helical" evidence="9">
    <location>
        <begin position="98"/>
        <end position="120"/>
    </location>
</feature>
<evidence type="ECO:0000256" key="7">
    <source>
        <dbReference type="ARBA" id="ARBA00022989"/>
    </source>
</evidence>
<gene>
    <name evidence="10" type="ordered locus">ZMO0849</name>
</gene>
<sequence>MANKDKSAASFSLKSIQASHLTVLLITLLALCLRMTAIFPIGYYHPDEIFQYLEQAHRLAFGYSVIPWEYRYGMRGGLVPVLLAAAMKMGDIMNTQSFLYWVLPHAITALLSLGVIWSAYKLGRLHSFFTGCLAMFVAATWYEIVLFAAHPLSESLSFAAFMPAAYYLIAEEKKKSSLILSGFLMGLSALLRFQYIPSILFITLFTLRINVRQWGYFILGGLGAVFISSLSDIFIGEYPLLWLFKNIQQNLIFHRAEDYGTAPIYSYFFDIWTNWKWFSLILPIPILVAAYRYPALFGTALVNLIFHMLVSHKEYRFIFLSSGIFIILAAIGSALLIEKATINFTPLHKKLAQIAAFTAWGACSFLCSTGNISHWYQYRGVLQAEMKARSLSNLCGLTLYQIDYWESGGYSLLHRPIPIYSLLPSNMYSTRYPDPIALSPSLFSASNAIISAASSGKNLPKEYRQVSCYPQKNGEKTEDICLFFRPSSCFKKETADNFEINKVLKNIDQ</sequence>
<name>H2VFR6_ZYMMO</name>
<keyword evidence="3 10" id="KW-0328">Glycosyltransferase</keyword>
<feature type="transmembrane region" description="Helical" evidence="9">
    <location>
        <begin position="189"/>
        <end position="207"/>
    </location>
</feature>
<dbReference type="eggNOG" id="COG1807">
    <property type="taxonomic scope" value="Bacteria"/>
</dbReference>
<evidence type="ECO:0000256" key="3">
    <source>
        <dbReference type="ARBA" id="ARBA00022676"/>
    </source>
</evidence>
<keyword evidence="5 9" id="KW-0812">Transmembrane</keyword>
<evidence type="ECO:0000256" key="2">
    <source>
        <dbReference type="ARBA" id="ARBA00004586"/>
    </source>
</evidence>
<dbReference type="KEGG" id="zmo:ZMO0849"/>
<evidence type="ECO:0000256" key="1">
    <source>
        <dbReference type="ARBA" id="ARBA00004127"/>
    </source>
</evidence>
<keyword evidence="8 9" id="KW-0472">Membrane</keyword>
<evidence type="ECO:0000313" key="10">
    <source>
        <dbReference type="EMBL" id="AAV89473.2"/>
    </source>
</evidence>
<dbReference type="GO" id="GO:0000030">
    <property type="term" value="F:mannosyltransferase activity"/>
    <property type="evidence" value="ECO:0007669"/>
    <property type="project" value="TreeGrafter"/>
</dbReference>
<evidence type="ECO:0000313" key="11">
    <source>
        <dbReference type="Proteomes" id="UP000001173"/>
    </source>
</evidence>
<evidence type="ECO:0000256" key="4">
    <source>
        <dbReference type="ARBA" id="ARBA00022679"/>
    </source>
</evidence>
<organism evidence="10 11">
    <name type="scientific">Zymomonas mobilis subsp. mobilis (strain ATCC 31821 / ZM4 / CP4)</name>
    <dbReference type="NCBI Taxonomy" id="264203"/>
    <lineage>
        <taxon>Bacteria</taxon>
        <taxon>Pseudomonadati</taxon>
        <taxon>Pseudomonadota</taxon>
        <taxon>Alphaproteobacteria</taxon>
        <taxon>Sphingomonadales</taxon>
        <taxon>Zymomonadaceae</taxon>
        <taxon>Zymomonas</taxon>
    </lineage>
</organism>
<proteinExistence type="predicted"/>
<feature type="transmembrane region" description="Helical" evidence="9">
    <location>
        <begin position="214"/>
        <end position="235"/>
    </location>
</feature>
<dbReference type="Proteomes" id="UP000001173">
    <property type="component" value="Chromosome"/>
</dbReference>
<keyword evidence="11" id="KW-1185">Reference proteome</keyword>
<comment type="subcellular location">
    <subcellularLocation>
        <location evidence="1">Endomembrane system</location>
        <topology evidence="1">Multi-pass membrane protein</topology>
    </subcellularLocation>
    <subcellularLocation>
        <location evidence="2">Endoplasmic reticulum membrane</location>
    </subcellularLocation>
</comment>
<dbReference type="CAZy" id="GT22">
    <property type="family name" value="Glycosyltransferase Family 22"/>
</dbReference>
<keyword evidence="7 9" id="KW-1133">Transmembrane helix</keyword>
<dbReference type="AlphaFoldDB" id="H2VFR6"/>
<dbReference type="GO" id="GO:0012505">
    <property type="term" value="C:endomembrane system"/>
    <property type="evidence" value="ECO:0007669"/>
    <property type="project" value="UniProtKB-SubCell"/>
</dbReference>
<dbReference type="PANTHER" id="PTHR22760">
    <property type="entry name" value="GLYCOSYLTRANSFERASE"/>
    <property type="match status" value="1"/>
</dbReference>
<dbReference type="Pfam" id="PF03901">
    <property type="entry name" value="Glyco_transf_22"/>
    <property type="match status" value="1"/>
</dbReference>
<dbReference type="HOGENOM" id="CLU_040160_0_0_5"/>
<feature type="transmembrane region" description="Helical" evidence="9">
    <location>
        <begin position="277"/>
        <end position="305"/>
    </location>
</feature>